<comment type="cofactor">
    <cofactor evidence="6">
        <name>Zn(2+)</name>
        <dbReference type="ChEBI" id="CHEBI:29105"/>
    </cofactor>
    <text evidence="6">Binds 1 zinc ion per subunit.</text>
</comment>
<dbReference type="GO" id="GO:1990904">
    <property type="term" value="C:ribonucleoprotein complex"/>
    <property type="evidence" value="ECO:0007669"/>
    <property type="project" value="UniProtKB-KW"/>
</dbReference>
<feature type="binding site" evidence="6">
    <location>
        <position position="42"/>
    </location>
    <ligand>
        <name>Zn(2+)</name>
        <dbReference type="ChEBI" id="CHEBI:29105"/>
    </ligand>
</feature>
<feature type="domain" description="Small ribosomal subunit protein eS31" evidence="7">
    <location>
        <begin position="3"/>
        <end position="45"/>
    </location>
</feature>
<dbReference type="InterPro" id="IPR002906">
    <property type="entry name" value="Ribosomal_eS31"/>
</dbReference>
<evidence type="ECO:0000313" key="9">
    <source>
        <dbReference type="Proteomes" id="UP000066529"/>
    </source>
</evidence>
<keyword evidence="5 6" id="KW-0687">Ribonucleoprotein</keyword>
<dbReference type="NCBIfam" id="NF001669">
    <property type="entry name" value="PRK00432.1"/>
    <property type="match status" value="1"/>
</dbReference>
<comment type="subunit">
    <text evidence="6">Part of the 30S ribosomal subunit.</text>
</comment>
<dbReference type="KEGG" id="mthr:MSTHT_2416"/>
<dbReference type="EMBL" id="CP009501">
    <property type="protein sequence ID" value="AKB14174.1"/>
    <property type="molecule type" value="Genomic_DNA"/>
</dbReference>
<dbReference type="InterPro" id="IPR011332">
    <property type="entry name" value="Ribosomal_zn-bd"/>
</dbReference>
<organism evidence="8 9">
    <name type="scientific">Methanosarcina thermophila (strain ATCC 43570 / DSM 1825 / OCM 12 / VKM B-1830 / TM-1)</name>
    <dbReference type="NCBI Taxonomy" id="523844"/>
    <lineage>
        <taxon>Archaea</taxon>
        <taxon>Methanobacteriati</taxon>
        <taxon>Methanobacteriota</taxon>
        <taxon>Stenosarchaea group</taxon>
        <taxon>Methanomicrobia</taxon>
        <taxon>Methanosarcinales</taxon>
        <taxon>Methanosarcinaceae</taxon>
        <taxon>Methanosarcina</taxon>
    </lineage>
</organism>
<evidence type="ECO:0000313" key="8">
    <source>
        <dbReference type="EMBL" id="AKB14174.1"/>
    </source>
</evidence>
<evidence type="ECO:0000256" key="5">
    <source>
        <dbReference type="ARBA" id="ARBA00023274"/>
    </source>
</evidence>
<dbReference type="PATRIC" id="fig|523844.20.peg.2948"/>
<keyword evidence="1 6" id="KW-0479">Metal-binding</keyword>
<dbReference type="AlphaFoldDB" id="A0A0E3H9I7"/>
<dbReference type="OrthoDB" id="25142at2157"/>
<protein>
    <recommendedName>
        <fullName evidence="6">Small ribosomal subunit protein eS31</fullName>
    </recommendedName>
</protein>
<dbReference type="Pfam" id="PF01599">
    <property type="entry name" value="Ribosomal_S27"/>
    <property type="match status" value="1"/>
</dbReference>
<evidence type="ECO:0000256" key="1">
    <source>
        <dbReference type="ARBA" id="ARBA00022723"/>
    </source>
</evidence>
<keyword evidence="3 6" id="KW-0862">Zinc</keyword>
<evidence type="ECO:0000256" key="4">
    <source>
        <dbReference type="ARBA" id="ARBA00022980"/>
    </source>
</evidence>
<dbReference type="STRING" id="523844.MSTHT_2416"/>
<keyword evidence="2 6" id="KW-0863">Zinc-finger</keyword>
<dbReference type="GO" id="GO:0005840">
    <property type="term" value="C:ribosome"/>
    <property type="evidence" value="ECO:0007669"/>
    <property type="project" value="UniProtKB-KW"/>
</dbReference>
<dbReference type="Gene3D" id="6.20.50.180">
    <property type="match status" value="1"/>
</dbReference>
<feature type="binding site" evidence="6">
    <location>
        <position position="24"/>
    </location>
    <ligand>
        <name>Zn(2+)</name>
        <dbReference type="ChEBI" id="CHEBI:29105"/>
    </ligand>
</feature>
<evidence type="ECO:0000259" key="7">
    <source>
        <dbReference type="SMART" id="SM01402"/>
    </source>
</evidence>
<comment type="caution">
    <text evidence="6">Lacks conserved residue(s) required for the propagation of feature annotation.</text>
</comment>
<comment type="similarity">
    <text evidence="6">Belongs to the eukaryotic ribosomal protein eS31 family.</text>
</comment>
<dbReference type="HOGENOM" id="CLU_179743_2_0_2"/>
<gene>
    <name evidence="6" type="primary">rps27ae</name>
    <name evidence="8" type="ORF">MSTHT_2416</name>
</gene>
<feature type="binding site" evidence="6">
    <location>
        <position position="21"/>
    </location>
    <ligand>
        <name>Zn(2+)</name>
        <dbReference type="ChEBI" id="CHEBI:29105"/>
    </ligand>
</feature>
<evidence type="ECO:0000256" key="6">
    <source>
        <dbReference type="HAMAP-Rule" id="MF_00777"/>
    </source>
</evidence>
<dbReference type="InterPro" id="IPR022845">
    <property type="entry name" value="Ribosomal_eS31_arc"/>
</dbReference>
<evidence type="ECO:0000256" key="2">
    <source>
        <dbReference type="ARBA" id="ARBA00022771"/>
    </source>
</evidence>
<dbReference type="GeneID" id="24809035"/>
<sequence>MAVKDYYKVQGDSVTRIKQFCPRCGPGTFLADHKNRLACGKCGYTEFKK</sequence>
<dbReference type="GO" id="GO:0003735">
    <property type="term" value="F:structural constituent of ribosome"/>
    <property type="evidence" value="ECO:0007669"/>
    <property type="project" value="InterPro"/>
</dbReference>
<name>A0A0E3H9I7_METTT</name>
<feature type="binding site" evidence="6">
    <location>
        <position position="39"/>
    </location>
    <ligand>
        <name>Zn(2+)</name>
        <dbReference type="ChEBI" id="CHEBI:29105"/>
    </ligand>
</feature>
<proteinExistence type="inferred from homology"/>
<dbReference type="HAMAP" id="MF_00777">
    <property type="entry name" value="Ribosomal_eS31"/>
    <property type="match status" value="1"/>
</dbReference>
<evidence type="ECO:0000256" key="3">
    <source>
        <dbReference type="ARBA" id="ARBA00022833"/>
    </source>
</evidence>
<reference evidence="8 9" key="1">
    <citation type="submission" date="2014-07" db="EMBL/GenBank/DDBJ databases">
        <title>Methanogenic archaea and the global carbon cycle.</title>
        <authorList>
            <person name="Henriksen J.R."/>
            <person name="Luke J."/>
            <person name="Reinhart S."/>
            <person name="Benedict M.N."/>
            <person name="Youngblut N.D."/>
            <person name="Metcalf M.E."/>
            <person name="Whitaker R.J."/>
            <person name="Metcalf W.W."/>
        </authorList>
    </citation>
    <scope>NUCLEOTIDE SEQUENCE [LARGE SCALE GENOMIC DNA]</scope>
    <source>
        <strain evidence="9">ATCC 43570 / DSM 1825 / OCM 12 / VKM B-1830 / TM-1</strain>
    </source>
</reference>
<dbReference type="SUPFAM" id="SSF57829">
    <property type="entry name" value="Zn-binding ribosomal proteins"/>
    <property type="match status" value="1"/>
</dbReference>
<dbReference type="GO" id="GO:0008270">
    <property type="term" value="F:zinc ion binding"/>
    <property type="evidence" value="ECO:0007669"/>
    <property type="project" value="UniProtKB-UniRule"/>
</dbReference>
<dbReference type="GO" id="GO:0006412">
    <property type="term" value="P:translation"/>
    <property type="evidence" value="ECO:0007669"/>
    <property type="project" value="UniProtKB-UniRule"/>
</dbReference>
<dbReference type="SMART" id="SM01402">
    <property type="entry name" value="Ribosomal_S27"/>
    <property type="match status" value="1"/>
</dbReference>
<keyword evidence="4 6" id="KW-0689">Ribosomal protein</keyword>
<accession>A0A0E3H9I7</accession>
<dbReference type="Proteomes" id="UP000066529">
    <property type="component" value="Chromosome"/>
</dbReference>
<dbReference type="RefSeq" id="WP_048109017.1">
    <property type="nucleotide sequence ID" value="NZ_CP009501.1"/>
</dbReference>